<dbReference type="Proteomes" id="UP000665561">
    <property type="component" value="Unassembled WGS sequence"/>
</dbReference>
<dbReference type="PROSITE" id="PS01125">
    <property type="entry name" value="ROK"/>
    <property type="match status" value="1"/>
</dbReference>
<dbReference type="Gene3D" id="3.30.420.40">
    <property type="match status" value="2"/>
</dbReference>
<dbReference type="InterPro" id="IPR043129">
    <property type="entry name" value="ATPase_NBD"/>
</dbReference>
<organism evidence="2 3">
    <name type="scientific">Paenibacillus glycinis</name>
    <dbReference type="NCBI Taxonomy" id="2697035"/>
    <lineage>
        <taxon>Bacteria</taxon>
        <taxon>Bacillati</taxon>
        <taxon>Bacillota</taxon>
        <taxon>Bacilli</taxon>
        <taxon>Bacillales</taxon>
        <taxon>Paenibacillaceae</taxon>
        <taxon>Paenibacillus</taxon>
    </lineage>
</organism>
<dbReference type="SUPFAM" id="SSF53067">
    <property type="entry name" value="Actin-like ATPase domain"/>
    <property type="match status" value="1"/>
</dbReference>
<dbReference type="InterPro" id="IPR000600">
    <property type="entry name" value="ROK"/>
</dbReference>
<reference evidence="2 3" key="1">
    <citation type="submission" date="2020-01" db="EMBL/GenBank/DDBJ databases">
        <title>Paenibacillus soybeanensis sp. nov. isolated from the nodules of soybean (Glycine max(L.) Merr).</title>
        <authorList>
            <person name="Wang H."/>
        </authorList>
    </citation>
    <scope>NUCLEOTIDE SEQUENCE [LARGE SCALE GENOMIC DNA]</scope>
    <source>
        <strain evidence="2 3">T1</strain>
    </source>
</reference>
<comment type="caution">
    <text evidence="2">The sequence shown here is derived from an EMBL/GenBank/DDBJ whole genome shotgun (WGS) entry which is preliminary data.</text>
</comment>
<evidence type="ECO:0000313" key="2">
    <source>
        <dbReference type="EMBL" id="NBD24651.1"/>
    </source>
</evidence>
<name>A0ABW9XQ22_9BACL</name>
<accession>A0ABW9XQ22</accession>
<keyword evidence="3" id="KW-1185">Reference proteome</keyword>
<sequence>MEIIYIGIDLGGTKMLAAIVDAGGKLIAKAKEETLAERGAADTINRMEAMVRRLLAETFASSSAYAVWGIGIAVAGILDPRQGTVVLATNLRWENVPLGRLFRARFDCPVQVMNDANAAALGEWMAGTGAGAKDLIFVTVSTGIGGGIISGGRLVLGASNSAAELGHISIDRHGPLCACGNRGCIELYASGNSIARIVRDEIAAGETGGEAILRLAGGDPERLTAEHVAAAASQGSAYAADKLAQAGAALGIGMISMIHLMNPKLVILGGGVSRSGRLLLDPMRETVKQYGIPGLVDGVEFKQAQLGEDAGGVGAALWWRYAEQPVPVV</sequence>
<dbReference type="RefSeq" id="WP_161743441.1">
    <property type="nucleotide sequence ID" value="NZ_JAAAMV010000007.1"/>
</dbReference>
<protein>
    <submittedName>
        <fullName evidence="2">ROK family protein</fullName>
    </submittedName>
</protein>
<proteinExistence type="inferred from homology"/>
<evidence type="ECO:0000313" key="3">
    <source>
        <dbReference type="Proteomes" id="UP000665561"/>
    </source>
</evidence>
<dbReference type="Pfam" id="PF00480">
    <property type="entry name" value="ROK"/>
    <property type="match status" value="1"/>
</dbReference>
<evidence type="ECO:0000256" key="1">
    <source>
        <dbReference type="ARBA" id="ARBA00006479"/>
    </source>
</evidence>
<dbReference type="InterPro" id="IPR049874">
    <property type="entry name" value="ROK_cs"/>
</dbReference>
<dbReference type="PANTHER" id="PTHR18964:SF149">
    <property type="entry name" value="BIFUNCTIONAL UDP-N-ACETYLGLUCOSAMINE 2-EPIMERASE_N-ACETYLMANNOSAMINE KINASE"/>
    <property type="match status" value="1"/>
</dbReference>
<dbReference type="EMBL" id="JAAAMV010000007">
    <property type="protein sequence ID" value="NBD24651.1"/>
    <property type="molecule type" value="Genomic_DNA"/>
</dbReference>
<dbReference type="PANTHER" id="PTHR18964">
    <property type="entry name" value="ROK (REPRESSOR, ORF, KINASE) FAMILY"/>
    <property type="match status" value="1"/>
</dbReference>
<gene>
    <name evidence="2" type="ORF">GT019_12280</name>
</gene>
<comment type="similarity">
    <text evidence="1">Belongs to the ROK (NagC/XylR) family.</text>
</comment>